<keyword evidence="2" id="KW-1185">Reference proteome</keyword>
<keyword evidence="1" id="KW-0732">Signal</keyword>
<accession>A0A914VFG5</accession>
<feature type="signal peptide" evidence="1">
    <location>
        <begin position="1"/>
        <end position="28"/>
    </location>
</feature>
<dbReference type="WBParaSite" id="PSAMB.scaffold1914size26739.g15592.t1">
    <property type="protein sequence ID" value="PSAMB.scaffold1914size26739.g15592.t1"/>
    <property type="gene ID" value="PSAMB.scaffold1914size26739.g15592"/>
</dbReference>
<evidence type="ECO:0000313" key="2">
    <source>
        <dbReference type="Proteomes" id="UP000887566"/>
    </source>
</evidence>
<evidence type="ECO:0000256" key="1">
    <source>
        <dbReference type="SAM" id="SignalP"/>
    </source>
</evidence>
<organism evidence="2 3">
    <name type="scientific">Plectus sambesii</name>
    <dbReference type="NCBI Taxonomy" id="2011161"/>
    <lineage>
        <taxon>Eukaryota</taxon>
        <taxon>Metazoa</taxon>
        <taxon>Ecdysozoa</taxon>
        <taxon>Nematoda</taxon>
        <taxon>Chromadorea</taxon>
        <taxon>Plectida</taxon>
        <taxon>Plectina</taxon>
        <taxon>Plectoidea</taxon>
        <taxon>Plectidae</taxon>
        <taxon>Plectus</taxon>
    </lineage>
</organism>
<dbReference type="Proteomes" id="UP000887566">
    <property type="component" value="Unplaced"/>
</dbReference>
<name>A0A914VFG5_9BILA</name>
<dbReference type="AlphaFoldDB" id="A0A914VFG5"/>
<feature type="chain" id="PRO_5037954179" evidence="1">
    <location>
        <begin position="29"/>
        <end position="108"/>
    </location>
</feature>
<sequence>MSSIFAQLSTVGVVLVFIIVLVAQPATAGTWLSFTQGGNQPNVGDIENKLIPSLPTSGDLTELMKDCNTLYREAIRKRVSTSTLLKRDAAGSASLLLCQRLFQLLNKE</sequence>
<proteinExistence type="predicted"/>
<reference evidence="3" key="1">
    <citation type="submission" date="2022-11" db="UniProtKB">
        <authorList>
            <consortium name="WormBaseParasite"/>
        </authorList>
    </citation>
    <scope>IDENTIFICATION</scope>
</reference>
<evidence type="ECO:0000313" key="3">
    <source>
        <dbReference type="WBParaSite" id="PSAMB.scaffold1914size26739.g15592.t1"/>
    </source>
</evidence>
<protein>
    <submittedName>
        <fullName evidence="3">Secreted protein</fullName>
    </submittedName>
</protein>